<dbReference type="Gene3D" id="2.115.10.20">
    <property type="entry name" value="Glycosyl hydrolase domain, family 43"/>
    <property type="match status" value="1"/>
</dbReference>
<comment type="function">
    <text evidence="7">Involved in the degradation of xylan and is a key enzyme in the complete degradation of the plant cell wall. It has a specific arabinofuranose-debranching activity on xylan from gramineae. Acts synergistically with the xylanases and binds specifically to xylan. From small arabinoxylo-oligosides (ranging from arabinoxylotriose to arabinoxylohexaose), it liberates arabinose and, after prolonged incubation, the purified enzyme exhibits some xylanolytic activity as well.</text>
</comment>
<proteinExistence type="inferred from homology"/>
<dbReference type="AlphaFoldDB" id="A0A845GRB1"/>
<evidence type="ECO:0000256" key="4">
    <source>
        <dbReference type="ARBA" id="ARBA00022729"/>
    </source>
</evidence>
<dbReference type="RefSeq" id="WP_161084345.1">
    <property type="nucleotide sequence ID" value="NZ_WWCX01000023.1"/>
</dbReference>
<keyword evidence="4 7" id="KW-0732">Signal</keyword>
<dbReference type="EMBL" id="WWCX01000023">
    <property type="protein sequence ID" value="MYM95217.1"/>
    <property type="molecule type" value="Genomic_DNA"/>
</dbReference>
<dbReference type="Pfam" id="PF03664">
    <property type="entry name" value="Glyco_hydro_62"/>
    <property type="match status" value="1"/>
</dbReference>
<dbReference type="EC" id="3.2.1.55" evidence="7"/>
<dbReference type="GO" id="GO:0005576">
    <property type="term" value="C:extracellular region"/>
    <property type="evidence" value="ECO:0007669"/>
    <property type="project" value="UniProtKB-SubCell"/>
</dbReference>
<keyword evidence="3 7" id="KW-0964">Secreted</keyword>
<dbReference type="GO" id="GO:0045493">
    <property type="term" value="P:xylan catabolic process"/>
    <property type="evidence" value="ECO:0007669"/>
    <property type="project" value="UniProtKB-UniRule"/>
</dbReference>
<sequence>MFEVSDTYKIANTNTYITLVEAISPKGRCFRIWKSNDLDGKWEPFSSAPVNIKIPYRLGVITAKGENPVSALCR</sequence>
<protein>
    <recommendedName>
        <fullName evidence="7">Alpha-L-arabinofuranosidase</fullName>
        <ecNumber evidence="7">3.2.1.55</ecNumber>
    </recommendedName>
</protein>
<dbReference type="GO" id="GO:0046556">
    <property type="term" value="F:alpha-L-arabinofuranosidase activity"/>
    <property type="evidence" value="ECO:0007669"/>
    <property type="project" value="UniProtKB-UniRule"/>
</dbReference>
<comment type="catalytic activity">
    <reaction evidence="1 7">
        <text>Hydrolysis of terminal non-reducing alpha-L-arabinofuranoside residues in alpha-L-arabinosides.</text>
        <dbReference type="EC" id="3.2.1.55"/>
    </reaction>
</comment>
<comment type="subcellular location">
    <subcellularLocation>
        <location evidence="2 7">Secreted</location>
    </subcellularLocation>
</comment>
<dbReference type="InterPro" id="IPR005193">
    <property type="entry name" value="GH62_arabinosidase"/>
</dbReference>
<evidence type="ECO:0000313" key="8">
    <source>
        <dbReference type="EMBL" id="MYM95217.1"/>
    </source>
</evidence>
<evidence type="ECO:0000256" key="3">
    <source>
        <dbReference type="ARBA" id="ARBA00022525"/>
    </source>
</evidence>
<accession>A0A845GRB1</accession>
<name>A0A845GRB1_9BURK</name>
<dbReference type="GO" id="GO:0046373">
    <property type="term" value="P:L-arabinose metabolic process"/>
    <property type="evidence" value="ECO:0007669"/>
    <property type="project" value="UniProtKB-UniRule"/>
</dbReference>
<evidence type="ECO:0000256" key="7">
    <source>
        <dbReference type="RuleBase" id="RU368117"/>
    </source>
</evidence>
<evidence type="ECO:0000313" key="9">
    <source>
        <dbReference type="Proteomes" id="UP000447355"/>
    </source>
</evidence>
<comment type="similarity">
    <text evidence="7">Belongs to the glycosyl hydrolase 62 family.</text>
</comment>
<comment type="caution">
    <text evidence="8">The sequence shown here is derived from an EMBL/GenBank/DDBJ whole genome shotgun (WGS) entry which is preliminary data.</text>
</comment>
<keyword evidence="5 7" id="KW-0378">Hydrolase</keyword>
<evidence type="ECO:0000256" key="2">
    <source>
        <dbReference type="ARBA" id="ARBA00004613"/>
    </source>
</evidence>
<evidence type="ECO:0000256" key="1">
    <source>
        <dbReference type="ARBA" id="ARBA00001462"/>
    </source>
</evidence>
<organism evidence="8 9">
    <name type="scientific">Duganella vulcania</name>
    <dbReference type="NCBI Taxonomy" id="2692166"/>
    <lineage>
        <taxon>Bacteria</taxon>
        <taxon>Pseudomonadati</taxon>
        <taxon>Pseudomonadota</taxon>
        <taxon>Betaproteobacteria</taxon>
        <taxon>Burkholderiales</taxon>
        <taxon>Oxalobacteraceae</taxon>
        <taxon>Telluria group</taxon>
        <taxon>Duganella</taxon>
    </lineage>
</organism>
<reference evidence="8" key="1">
    <citation type="submission" date="2019-12" db="EMBL/GenBank/DDBJ databases">
        <title>Novel species isolated from a subtropical stream in China.</title>
        <authorList>
            <person name="Lu H."/>
        </authorList>
    </citation>
    <scope>NUCLEOTIDE SEQUENCE [LARGE SCALE GENOMIC DNA]</scope>
    <source>
        <strain evidence="8">FT81W</strain>
    </source>
</reference>
<dbReference type="InterPro" id="IPR023296">
    <property type="entry name" value="Glyco_hydro_beta-prop_sf"/>
</dbReference>
<gene>
    <name evidence="8" type="ORF">GTP90_15215</name>
</gene>
<keyword evidence="6 7" id="KW-0326">Glycosidase</keyword>
<evidence type="ECO:0000256" key="5">
    <source>
        <dbReference type="ARBA" id="ARBA00022801"/>
    </source>
</evidence>
<dbReference type="Proteomes" id="UP000447355">
    <property type="component" value="Unassembled WGS sequence"/>
</dbReference>
<evidence type="ECO:0000256" key="6">
    <source>
        <dbReference type="ARBA" id="ARBA00023295"/>
    </source>
</evidence>